<keyword evidence="1" id="KW-0472">Membrane</keyword>
<feature type="transmembrane region" description="Helical" evidence="1">
    <location>
        <begin position="31"/>
        <end position="54"/>
    </location>
</feature>
<reference evidence="2 3" key="1">
    <citation type="submission" date="2018-09" db="EMBL/GenBank/DDBJ databases">
        <authorList>
            <person name="Postec A."/>
        </authorList>
    </citation>
    <scope>NUCLEOTIDE SEQUENCE [LARGE SCALE GENOMIC DNA]</scope>
    <source>
        <strain evidence="2">70B-A</strain>
    </source>
</reference>
<evidence type="ECO:0000313" key="2">
    <source>
        <dbReference type="EMBL" id="VDN48737.1"/>
    </source>
</evidence>
<dbReference type="KEGG" id="cbar:PATL70BA_2831"/>
<keyword evidence="1" id="KW-0812">Transmembrane</keyword>
<keyword evidence="1" id="KW-1133">Transmembrane helix</keyword>
<dbReference type="PANTHER" id="PTHR34351:SF2">
    <property type="entry name" value="DUF58 DOMAIN-CONTAINING PROTEIN"/>
    <property type="match status" value="1"/>
</dbReference>
<evidence type="ECO:0000313" key="3">
    <source>
        <dbReference type="Proteomes" id="UP000279029"/>
    </source>
</evidence>
<dbReference type="Proteomes" id="UP000279029">
    <property type="component" value="Chromosome"/>
</dbReference>
<sequence>MRLRRTWTIYSVLLVSSMIFNRLLPGYTSSISFYIILFTPVISFAHISLTYYVFKLTHSVDKRFVSKGDEIVYVIKLINPTSFLLAPFSLRYVSSERLFKDAKNDIHHPIIVSEQKTVVIRKKLTCTYRGNYSIGVDRLIICDYFKFFRFNYTAIEQHKILVYPKLRELKSSLLRNISNESNESVISNTTQNQSVFTDVRDYQPGDPLNKIHWKLTAKTGDFISKDYSGQVTNKTKIFLDTYSLNLDSESSIVYEDYMVEGCVSLVHFFLENRIHTQLYYEKFGMHKSEGRSSKDFLRFYDELAKLSFYKEQGFSKLMDDVLHLERDPCHVILMTQHITLPLVEKLVGLKYQNYEISIVVCDRKTMDIEGIESFGDNQCQFILTTSKIPIYYMQHDESSTRLGVT</sequence>
<organism evidence="2 3">
    <name type="scientific">Petrocella atlantisensis</name>
    <dbReference type="NCBI Taxonomy" id="2173034"/>
    <lineage>
        <taxon>Bacteria</taxon>
        <taxon>Bacillati</taxon>
        <taxon>Bacillota</taxon>
        <taxon>Clostridia</taxon>
        <taxon>Lachnospirales</taxon>
        <taxon>Vallitaleaceae</taxon>
        <taxon>Petrocella</taxon>
    </lineage>
</organism>
<dbReference type="AlphaFoldDB" id="A0A3P7PYR5"/>
<dbReference type="PANTHER" id="PTHR34351">
    <property type="entry name" value="SLR1927 PROTEIN-RELATED"/>
    <property type="match status" value="1"/>
</dbReference>
<dbReference type="EMBL" id="LR130778">
    <property type="protein sequence ID" value="VDN48737.1"/>
    <property type="molecule type" value="Genomic_DNA"/>
</dbReference>
<proteinExistence type="predicted"/>
<evidence type="ECO:0000256" key="1">
    <source>
        <dbReference type="SAM" id="Phobius"/>
    </source>
</evidence>
<accession>A0A3P7PYR5</accession>
<feature type="transmembrane region" description="Helical" evidence="1">
    <location>
        <begin position="7"/>
        <end position="25"/>
    </location>
</feature>
<keyword evidence="3" id="KW-1185">Reference proteome</keyword>
<protein>
    <submittedName>
        <fullName evidence="2">Uncharacterized protein</fullName>
    </submittedName>
</protein>
<name>A0A3P7PYR5_9FIRM</name>
<gene>
    <name evidence="2" type="ORF">PATL70BA_2831</name>
</gene>